<dbReference type="PROSITE" id="PS50865">
    <property type="entry name" value="ZF_MYND_2"/>
    <property type="match status" value="1"/>
</dbReference>
<dbReference type="AlphaFoldDB" id="A0A8H6WAT4"/>
<reference evidence="6" key="1">
    <citation type="submission" date="2020-05" db="EMBL/GenBank/DDBJ databases">
        <title>Mycena genomes resolve the evolution of fungal bioluminescence.</title>
        <authorList>
            <person name="Tsai I.J."/>
        </authorList>
    </citation>
    <scope>NUCLEOTIDE SEQUENCE</scope>
    <source>
        <strain evidence="6">110903Hualien_Pintung</strain>
    </source>
</reference>
<dbReference type="GO" id="GO:0008270">
    <property type="term" value="F:zinc ion binding"/>
    <property type="evidence" value="ECO:0007669"/>
    <property type="project" value="UniProtKB-KW"/>
</dbReference>
<comment type="caution">
    <text evidence="6">The sequence shown here is derived from an EMBL/GenBank/DDBJ whole genome shotgun (WGS) entry which is preliminary data.</text>
</comment>
<evidence type="ECO:0000256" key="3">
    <source>
        <dbReference type="ARBA" id="ARBA00022833"/>
    </source>
</evidence>
<feature type="domain" description="MYND-type" evidence="5">
    <location>
        <begin position="497"/>
        <end position="539"/>
    </location>
</feature>
<evidence type="ECO:0000259" key="5">
    <source>
        <dbReference type="PROSITE" id="PS50865"/>
    </source>
</evidence>
<name>A0A8H6WAT4_MYCCL</name>
<dbReference type="EMBL" id="JACAZE010000010">
    <property type="protein sequence ID" value="KAF7305634.1"/>
    <property type="molecule type" value="Genomic_DNA"/>
</dbReference>
<dbReference type="Pfam" id="PF01753">
    <property type="entry name" value="zf-MYND"/>
    <property type="match status" value="1"/>
</dbReference>
<keyword evidence="1" id="KW-0479">Metal-binding</keyword>
<accession>A0A8H6WAT4</accession>
<dbReference type="Gene3D" id="6.10.140.2220">
    <property type="match status" value="1"/>
</dbReference>
<keyword evidence="3" id="KW-0862">Zinc</keyword>
<dbReference type="OrthoDB" id="341421at2759"/>
<dbReference type="InterPro" id="IPR002893">
    <property type="entry name" value="Znf_MYND"/>
</dbReference>
<evidence type="ECO:0000256" key="1">
    <source>
        <dbReference type="ARBA" id="ARBA00022723"/>
    </source>
</evidence>
<dbReference type="Proteomes" id="UP000613580">
    <property type="component" value="Unassembled WGS sequence"/>
</dbReference>
<protein>
    <submittedName>
        <fullName evidence="6">MYND-type domain-containing protein</fullName>
    </submittedName>
</protein>
<evidence type="ECO:0000256" key="4">
    <source>
        <dbReference type="PROSITE-ProRule" id="PRU00134"/>
    </source>
</evidence>
<gene>
    <name evidence="6" type="ORF">HMN09_00816900</name>
</gene>
<organism evidence="6 7">
    <name type="scientific">Mycena chlorophos</name>
    <name type="common">Agaric fungus</name>
    <name type="synonym">Agaricus chlorophos</name>
    <dbReference type="NCBI Taxonomy" id="658473"/>
    <lineage>
        <taxon>Eukaryota</taxon>
        <taxon>Fungi</taxon>
        <taxon>Dikarya</taxon>
        <taxon>Basidiomycota</taxon>
        <taxon>Agaricomycotina</taxon>
        <taxon>Agaricomycetes</taxon>
        <taxon>Agaricomycetidae</taxon>
        <taxon>Agaricales</taxon>
        <taxon>Marasmiineae</taxon>
        <taxon>Mycenaceae</taxon>
        <taxon>Mycena</taxon>
    </lineage>
</organism>
<keyword evidence="2 4" id="KW-0863">Zinc-finger</keyword>
<proteinExistence type="predicted"/>
<sequence>MRSRLRRSGVTCDARDQISYSGRTTWRMHPVFDPTQLDKLPLALRTRAKRLFNASGPDLDSLPPTPAFARSELEGFGKLLPQNYPVMVPVYWKILAPSRLALAMDHIQELERPAEMSPRIAFLLQSTCIALYGLFRAAPTPELPSSLPPEALFELWDRLHPWVQFLQAHFTFLPPSCLLGYSETELLMFFMVFSAKTFPEENHLPKWHRTPGMMFLVFRAWRLILAEPPSESILIDYLPFLAFMLPQMRLTPEALDDIISGSGGTLDAVAQSFATHISLICERLAVAPPRLGISFTLESDLASLGQVRPPLEALIDIVGHLWPDDDTVSFPRLLARHLPMSVISNGFALLAVMSISVGATPVASPDSALALERAVHALNGVLRFLIPLDRTHLADVLDGGYLRSFAACCQRHHEFTTVMGPDIEWMIREILQPCTMFSATNERLLVGLAAAQEFTSTSAFRGAPFIKDWDLFVEMAHAHARAFASTAVFTRYGACSNISCGRIDLKSKFRVCSTCRSQLYCGTDCQKEDWLAGKHRKTCSKYRDARHSLRKTFTPRELHDIRTVITMHSQGAALRTTYSTFTFRGPCMALSIDLAAWEGRRKATRGPQLRTIRYRDADHQPLDGNLGNAMPTWGDWKARAEVDGRIALHLVRLRLGGKQYFWVMPMRSNSAMAKEKGREIWERIGKDAKWSEFEREWEVVDLPEDYIQVYC</sequence>
<keyword evidence="7" id="KW-1185">Reference proteome</keyword>
<evidence type="ECO:0000256" key="2">
    <source>
        <dbReference type="ARBA" id="ARBA00022771"/>
    </source>
</evidence>
<evidence type="ECO:0000313" key="6">
    <source>
        <dbReference type="EMBL" id="KAF7305634.1"/>
    </source>
</evidence>
<dbReference type="SUPFAM" id="SSF144232">
    <property type="entry name" value="HIT/MYND zinc finger-like"/>
    <property type="match status" value="1"/>
</dbReference>
<evidence type="ECO:0000313" key="7">
    <source>
        <dbReference type="Proteomes" id="UP000613580"/>
    </source>
</evidence>